<dbReference type="InterPro" id="IPR052343">
    <property type="entry name" value="Retrotransposon-Effector_Assoc"/>
</dbReference>
<dbReference type="InterPro" id="IPR000477">
    <property type="entry name" value="RT_dom"/>
</dbReference>
<dbReference type="EMBL" id="OIVN01001551">
    <property type="protein sequence ID" value="SPC95217.1"/>
    <property type="molecule type" value="Genomic_DNA"/>
</dbReference>
<feature type="domain" description="Reverse transcriptase" evidence="2">
    <location>
        <begin position="910"/>
        <end position="1289"/>
    </location>
</feature>
<dbReference type="PROSITE" id="PS50878">
    <property type="entry name" value="RT_POL"/>
    <property type="match status" value="1"/>
</dbReference>
<dbReference type="CDD" id="cd01650">
    <property type="entry name" value="RT_nLTR_like"/>
    <property type="match status" value="1"/>
</dbReference>
<feature type="region of interest" description="Disordered" evidence="1">
    <location>
        <begin position="356"/>
        <end position="390"/>
    </location>
</feature>
<evidence type="ECO:0000259" key="2">
    <source>
        <dbReference type="PROSITE" id="PS50878"/>
    </source>
</evidence>
<dbReference type="PANTHER" id="PTHR46890:SF1">
    <property type="entry name" value="REVERSE TRANSCRIPTASE DOMAIN-CONTAINING PROTEIN"/>
    <property type="match status" value="1"/>
</dbReference>
<feature type="compositionally biased region" description="Polar residues" evidence="1">
    <location>
        <begin position="373"/>
        <end position="386"/>
    </location>
</feature>
<organism evidence="3">
    <name type="scientific">Fagus sylvatica</name>
    <name type="common">Beechnut</name>
    <dbReference type="NCBI Taxonomy" id="28930"/>
    <lineage>
        <taxon>Eukaryota</taxon>
        <taxon>Viridiplantae</taxon>
        <taxon>Streptophyta</taxon>
        <taxon>Embryophyta</taxon>
        <taxon>Tracheophyta</taxon>
        <taxon>Spermatophyta</taxon>
        <taxon>Magnoliopsida</taxon>
        <taxon>eudicotyledons</taxon>
        <taxon>Gunneridae</taxon>
        <taxon>Pentapetalae</taxon>
        <taxon>rosids</taxon>
        <taxon>fabids</taxon>
        <taxon>Fagales</taxon>
        <taxon>Fagaceae</taxon>
        <taxon>Fagus</taxon>
    </lineage>
</organism>
<protein>
    <recommendedName>
        <fullName evidence="2">Reverse transcriptase domain-containing protein</fullName>
    </recommendedName>
</protein>
<dbReference type="PANTHER" id="PTHR46890">
    <property type="entry name" value="NON-LTR RETROLELEMENT REVERSE TRANSCRIPTASE-LIKE PROTEIN-RELATED"/>
    <property type="match status" value="1"/>
</dbReference>
<sequence>MSNNGGMGEITHNGLSHALLSLAEIEHELLSLAELHALLSLVKLSHAFLMHSSHWPAHALFSLVELSHAFLMHSSHWPAHALFSLVELSHAFLMHNQGTTLESLTIKGATSPLIGLPLPETVLVGGSLRLNGGSLSTLRLVMGIKRFFHVESKAFELVKNAIEVSIIERGRKHTSTVSMGFAAAFWLRDSLLEVAKLSNEQNVFRSFREGNKVYVVQKQRNNRGSFVTITVLGDSKGRGGVIIPEGRDSWGWRGVSMELQGLLNPTAAEIHGDNHRRQLAGKSTVVGKIRNESLTFKAAVIQGRDIPKILPIDAAVEKVSEVINRKKEVVLNLQVKLTCGIDGNWHANWAGLADTANKDISEPSGPHLGPQSDPITNPAPQQNTKAPKQGPLHVKQIWKPIGSKPNILSSASGSGSSKEVVVTRAQTTQVSNRFSVFQVGESSGSCANRSEDPVPPSAVHTEVVPQAESRNLTVIGGSGALSEGTIVADPQDKPRNLTIVGGSGLSVSHGIAPISMPTEVNRTWGSSSEWVLELRDGGRVSIPLSLLRQPAAMVPVTTEMPLAGQFVISEVCAGVGSTADDLSSLGVSECFDEEEEDEDNISMVWEDPEMVGVGNELMCWADDNDTLDVEPLAISEPEEKGLNVVQAPEVVVSPSDWVLGKSKRIGKETKLDFIDRGVIWSLWGGHHVDWLYLGSEGASGGILMMWDCRVVDKMDTAVGHYSISCKFRNVLDQTDWAFSGVYGPNINRERAIMWEELAGVASWWGVSWIVGGDFNVVRFPSERLGMTYSTPAMYGFSDFISSCGLRDTQLEGGLFTWLNNRANAAMSRIDRFLFSDEWDECGDFSRGRRPFRFENMWLKADGFKERVKEWWDSYIFYGTPSYIMACKLKALKVDLKKWNEEVFRNVGVKRNKLMSELEELDAVADLRQLTGEEAQKKAQIVVDLERTSLLEEISWRQKSRALWLREGDKNTKFFHRLANSHRRYNSISSLSINGVLSSDSEAISECIINFYTHLFEEECERPLLDGLDFSMISGEDALWLERPFGEEEVAGVVAGFNGDKAPGPDAVLEVKDFRPISRWVGRQILDSVLIASECLDSRLKHGEPGVLCKLDVEKAYDHVNWKFLIYMLQRCGFSGRWRSWMYSCISTARFSILINGCPNGFFPSTRGLRQGDPLSPLLFVIVMEALSRLLDRAVRESLFSGFSVGTMAANPLMVSHLLFADDTLIFCGADSEQISNLRYVFTWFEAVSGLKINLSKSEIVPVGDVPHIARVANRLEKLQRDFLWCGMDEKPKFHLVKWSQICVPLRFGGLAVRNIRCFNKALLGKWLWRYGMDREAMWRLVVEAKYGSLWGGWCSKSGKGSHGVSVWKFIRQGWDSLLLPLFFFGGGWPESEVLA</sequence>
<dbReference type="InterPro" id="IPR043502">
    <property type="entry name" value="DNA/RNA_pol_sf"/>
</dbReference>
<proteinExistence type="predicted"/>
<evidence type="ECO:0000256" key="1">
    <source>
        <dbReference type="SAM" id="MobiDB-lite"/>
    </source>
</evidence>
<gene>
    <name evidence="3" type="ORF">FSB_LOCUS23099</name>
</gene>
<reference evidence="3" key="1">
    <citation type="submission" date="2018-02" db="EMBL/GenBank/DDBJ databases">
        <authorList>
            <person name="Cohen D.B."/>
            <person name="Kent A.D."/>
        </authorList>
    </citation>
    <scope>NUCLEOTIDE SEQUENCE</scope>
</reference>
<dbReference type="SUPFAM" id="SSF56219">
    <property type="entry name" value="DNase I-like"/>
    <property type="match status" value="1"/>
</dbReference>
<dbReference type="Pfam" id="PF00078">
    <property type="entry name" value="RVT_1"/>
    <property type="match status" value="1"/>
</dbReference>
<dbReference type="SUPFAM" id="SSF56672">
    <property type="entry name" value="DNA/RNA polymerases"/>
    <property type="match status" value="1"/>
</dbReference>
<name>A0A2N9FX72_FAGSY</name>
<accession>A0A2N9FX72</accession>
<dbReference type="InterPro" id="IPR036691">
    <property type="entry name" value="Endo/exonu/phosph_ase_sf"/>
</dbReference>
<dbReference type="Gene3D" id="3.60.10.10">
    <property type="entry name" value="Endonuclease/exonuclease/phosphatase"/>
    <property type="match status" value="1"/>
</dbReference>
<evidence type="ECO:0000313" key="3">
    <source>
        <dbReference type="EMBL" id="SPC95217.1"/>
    </source>
</evidence>